<dbReference type="InterPro" id="IPR000719">
    <property type="entry name" value="Prot_kinase_dom"/>
</dbReference>
<evidence type="ECO:0000259" key="25">
    <source>
        <dbReference type="PROSITE" id="PS51456"/>
    </source>
</evidence>
<feature type="compositionally biased region" description="Basic and acidic residues" evidence="23">
    <location>
        <begin position="1504"/>
        <end position="1515"/>
    </location>
</feature>
<dbReference type="Pfam" id="PF00069">
    <property type="entry name" value="Pkinase"/>
    <property type="match status" value="1"/>
</dbReference>
<comment type="catalytic activity">
    <reaction evidence="19">
        <text>L-threonyl-[protein] + ATP = O-phospho-L-threonyl-[protein] + ADP + H(+)</text>
        <dbReference type="Rhea" id="RHEA:46608"/>
        <dbReference type="Rhea" id="RHEA-COMP:11060"/>
        <dbReference type="Rhea" id="RHEA-COMP:11605"/>
        <dbReference type="ChEBI" id="CHEBI:15378"/>
        <dbReference type="ChEBI" id="CHEBI:30013"/>
        <dbReference type="ChEBI" id="CHEBI:30616"/>
        <dbReference type="ChEBI" id="CHEBI:61977"/>
        <dbReference type="ChEBI" id="CHEBI:456216"/>
        <dbReference type="EC" id="2.7.11.1"/>
    </reaction>
</comment>
<dbReference type="PROSITE" id="PS50096">
    <property type="entry name" value="IQ"/>
    <property type="match status" value="5"/>
</dbReference>
<accession>A0AAU9X2E4</accession>
<feature type="region of interest" description="Disordered" evidence="23">
    <location>
        <begin position="1351"/>
        <end position="1371"/>
    </location>
</feature>
<dbReference type="PROSITE" id="PS00107">
    <property type="entry name" value="PROTEIN_KINASE_ATP"/>
    <property type="match status" value="1"/>
</dbReference>
<feature type="compositionally biased region" description="Pro residues" evidence="23">
    <location>
        <begin position="1616"/>
        <end position="1626"/>
    </location>
</feature>
<dbReference type="FunFam" id="1.10.510.10:FF:000421">
    <property type="entry name" value="Serine/threonine-protein kinase PAK 6"/>
    <property type="match status" value="1"/>
</dbReference>
<dbReference type="SMART" id="SM00015">
    <property type="entry name" value="IQ"/>
    <property type="match status" value="6"/>
</dbReference>
<dbReference type="Pfam" id="PF00063">
    <property type="entry name" value="Myosin_head"/>
    <property type="match status" value="2"/>
</dbReference>
<dbReference type="Gene3D" id="1.20.5.190">
    <property type="match status" value="3"/>
</dbReference>
<feature type="region of interest" description="Disordered" evidence="23">
    <location>
        <begin position="1479"/>
        <end position="1584"/>
    </location>
</feature>
<feature type="binding site" evidence="22">
    <location>
        <position position="61"/>
    </location>
    <ligand>
        <name>ATP</name>
        <dbReference type="ChEBI" id="CHEBI:30616"/>
    </ligand>
</feature>
<evidence type="ECO:0000256" key="11">
    <source>
        <dbReference type="ARBA" id="ARBA00022777"/>
    </source>
</evidence>
<dbReference type="SMART" id="SM00220">
    <property type="entry name" value="S_TKc"/>
    <property type="match status" value="1"/>
</dbReference>
<keyword evidence="17" id="KW-0966">Cell projection</keyword>
<keyword evidence="7" id="KW-0716">Sensory transduction</keyword>
<evidence type="ECO:0000256" key="12">
    <source>
        <dbReference type="ARBA" id="ARBA00022840"/>
    </source>
</evidence>
<feature type="compositionally biased region" description="Polar residues" evidence="23">
    <location>
        <begin position="343"/>
        <end position="354"/>
    </location>
</feature>
<comment type="subcellular location">
    <subcellularLocation>
        <location evidence="2">Cell projection</location>
    </subcellularLocation>
    <subcellularLocation>
        <location evidence="1">Cytoplasm</location>
        <location evidence="1">Cytoskeleton</location>
    </subcellularLocation>
</comment>
<dbReference type="SMART" id="SM00242">
    <property type="entry name" value="MYSc"/>
    <property type="match status" value="1"/>
</dbReference>
<feature type="domain" description="Protein kinase" evidence="24">
    <location>
        <begin position="32"/>
        <end position="298"/>
    </location>
</feature>
<dbReference type="EC" id="2.7.11.1" evidence="4"/>
<feature type="region of interest" description="Disordered" evidence="23">
    <location>
        <begin position="1394"/>
        <end position="1456"/>
    </location>
</feature>
<keyword evidence="6" id="KW-0723">Serine/threonine-protein kinase</keyword>
<dbReference type="PROSITE" id="PS50011">
    <property type="entry name" value="PROTEIN_KINASE_DOM"/>
    <property type="match status" value="1"/>
</dbReference>
<dbReference type="EMBL" id="CALNXJ010000028">
    <property type="protein sequence ID" value="CAH3134216.1"/>
    <property type="molecule type" value="Genomic_DNA"/>
</dbReference>
<dbReference type="GO" id="GO:0003779">
    <property type="term" value="F:actin binding"/>
    <property type="evidence" value="ECO:0007669"/>
    <property type="project" value="UniProtKB-KW"/>
</dbReference>
<dbReference type="Gene3D" id="6.20.240.20">
    <property type="match status" value="1"/>
</dbReference>
<dbReference type="InterPro" id="IPR011009">
    <property type="entry name" value="Kinase-like_dom_sf"/>
</dbReference>
<dbReference type="GO" id="GO:0042995">
    <property type="term" value="C:cell projection"/>
    <property type="evidence" value="ECO:0007669"/>
    <property type="project" value="UniProtKB-SubCell"/>
</dbReference>
<evidence type="ECO:0000256" key="15">
    <source>
        <dbReference type="ARBA" id="ARBA00023203"/>
    </source>
</evidence>
<keyword evidence="8" id="KW-0808">Transferase</keyword>
<evidence type="ECO:0000313" key="27">
    <source>
        <dbReference type="Proteomes" id="UP001159428"/>
    </source>
</evidence>
<evidence type="ECO:0000259" key="24">
    <source>
        <dbReference type="PROSITE" id="PS50011"/>
    </source>
</evidence>
<feature type="compositionally biased region" description="Basic and acidic residues" evidence="23">
    <location>
        <begin position="1431"/>
        <end position="1456"/>
    </location>
</feature>
<evidence type="ECO:0000256" key="13">
    <source>
        <dbReference type="ARBA" id="ARBA00023123"/>
    </source>
</evidence>
<evidence type="ECO:0000256" key="19">
    <source>
        <dbReference type="ARBA" id="ARBA00047899"/>
    </source>
</evidence>
<dbReference type="InterPro" id="IPR036961">
    <property type="entry name" value="Kinesin_motor_dom_sf"/>
</dbReference>
<dbReference type="PRINTS" id="PR00193">
    <property type="entry name" value="MYOSINHEAVY"/>
</dbReference>
<evidence type="ECO:0000256" key="6">
    <source>
        <dbReference type="ARBA" id="ARBA00022527"/>
    </source>
</evidence>
<dbReference type="InterPro" id="IPR036083">
    <property type="entry name" value="MYSc_Myo3"/>
</dbReference>
<organism evidence="26 27">
    <name type="scientific">Pocillopora meandrina</name>
    <dbReference type="NCBI Taxonomy" id="46732"/>
    <lineage>
        <taxon>Eukaryota</taxon>
        <taxon>Metazoa</taxon>
        <taxon>Cnidaria</taxon>
        <taxon>Anthozoa</taxon>
        <taxon>Hexacorallia</taxon>
        <taxon>Scleractinia</taxon>
        <taxon>Astrocoeniina</taxon>
        <taxon>Pocilloporidae</taxon>
        <taxon>Pocillopora</taxon>
    </lineage>
</organism>
<keyword evidence="16" id="KW-0206">Cytoskeleton</keyword>
<feature type="compositionally biased region" description="Basic and acidic residues" evidence="23">
    <location>
        <begin position="1479"/>
        <end position="1490"/>
    </location>
</feature>
<dbReference type="InterPro" id="IPR017441">
    <property type="entry name" value="Protein_kinase_ATP_BS"/>
</dbReference>
<evidence type="ECO:0000256" key="18">
    <source>
        <dbReference type="ARBA" id="ARBA00023305"/>
    </source>
</evidence>
<dbReference type="GO" id="GO:0016459">
    <property type="term" value="C:myosin complex"/>
    <property type="evidence" value="ECO:0007669"/>
    <property type="project" value="UniProtKB-KW"/>
</dbReference>
<evidence type="ECO:0000256" key="16">
    <source>
        <dbReference type="ARBA" id="ARBA00023212"/>
    </source>
</evidence>
<dbReference type="PANTHER" id="PTHR46256">
    <property type="entry name" value="AGAP011099-PA"/>
    <property type="match status" value="1"/>
</dbReference>
<dbReference type="GO" id="GO:0030832">
    <property type="term" value="P:regulation of actin filament length"/>
    <property type="evidence" value="ECO:0007669"/>
    <property type="project" value="TreeGrafter"/>
</dbReference>
<dbReference type="GO" id="GO:0005524">
    <property type="term" value="F:ATP binding"/>
    <property type="evidence" value="ECO:0007669"/>
    <property type="project" value="UniProtKB-UniRule"/>
</dbReference>
<evidence type="ECO:0000256" key="4">
    <source>
        <dbReference type="ARBA" id="ARBA00012513"/>
    </source>
</evidence>
<comment type="catalytic activity">
    <reaction evidence="20">
        <text>L-seryl-[protein] + ATP = O-phospho-L-seryl-[protein] + ADP + H(+)</text>
        <dbReference type="Rhea" id="RHEA:17989"/>
        <dbReference type="Rhea" id="RHEA-COMP:9863"/>
        <dbReference type="Rhea" id="RHEA-COMP:11604"/>
        <dbReference type="ChEBI" id="CHEBI:15378"/>
        <dbReference type="ChEBI" id="CHEBI:29999"/>
        <dbReference type="ChEBI" id="CHEBI:30616"/>
        <dbReference type="ChEBI" id="CHEBI:83421"/>
        <dbReference type="ChEBI" id="CHEBI:456216"/>
        <dbReference type="EC" id="2.7.11.1"/>
    </reaction>
</comment>
<evidence type="ECO:0000256" key="22">
    <source>
        <dbReference type="PROSITE-ProRule" id="PRU10141"/>
    </source>
</evidence>
<evidence type="ECO:0000256" key="5">
    <source>
        <dbReference type="ARBA" id="ARBA00022490"/>
    </source>
</evidence>
<dbReference type="PROSITE" id="PS00108">
    <property type="entry name" value="PROTEIN_KINASE_ST"/>
    <property type="match status" value="1"/>
</dbReference>
<name>A0AAU9X2E4_9CNID</name>
<keyword evidence="13 21" id="KW-0518">Myosin</keyword>
<feature type="region of interest" description="Actin-binding" evidence="21">
    <location>
        <begin position="1006"/>
        <end position="1028"/>
    </location>
</feature>
<dbReference type="Pfam" id="PF00612">
    <property type="entry name" value="IQ"/>
    <property type="match status" value="5"/>
</dbReference>
<feature type="compositionally biased region" description="Basic and acidic residues" evidence="23">
    <location>
        <begin position="1568"/>
        <end position="1581"/>
    </location>
</feature>
<evidence type="ECO:0000256" key="10">
    <source>
        <dbReference type="ARBA" id="ARBA00022741"/>
    </source>
</evidence>
<evidence type="ECO:0000256" key="2">
    <source>
        <dbReference type="ARBA" id="ARBA00004316"/>
    </source>
</evidence>
<feature type="compositionally biased region" description="Polar residues" evidence="23">
    <location>
        <begin position="1399"/>
        <end position="1409"/>
    </location>
</feature>
<dbReference type="Gene3D" id="1.10.10.820">
    <property type="match status" value="1"/>
</dbReference>
<dbReference type="InterPro" id="IPR008271">
    <property type="entry name" value="Ser/Thr_kinase_AS"/>
</dbReference>
<feature type="binding site" evidence="21">
    <location>
        <begin position="450"/>
        <end position="457"/>
    </location>
    <ligand>
        <name>ATP</name>
        <dbReference type="ChEBI" id="CHEBI:30616"/>
    </ligand>
</feature>
<protein>
    <recommendedName>
        <fullName evidence="4">non-specific serine/threonine protein kinase</fullName>
        <ecNumber evidence="4">2.7.11.1</ecNumber>
    </recommendedName>
</protein>
<keyword evidence="9" id="KW-0677">Repeat</keyword>
<dbReference type="InterPro" id="IPR027417">
    <property type="entry name" value="P-loop_NTPase"/>
</dbReference>
<dbReference type="InterPro" id="IPR000048">
    <property type="entry name" value="IQ_motif_EF-hand-BS"/>
</dbReference>
<evidence type="ECO:0000256" key="9">
    <source>
        <dbReference type="ARBA" id="ARBA00022737"/>
    </source>
</evidence>
<keyword evidence="27" id="KW-1185">Reference proteome</keyword>
<dbReference type="Gene3D" id="3.40.850.10">
    <property type="entry name" value="Kinesin motor domain"/>
    <property type="match status" value="2"/>
</dbReference>
<evidence type="ECO:0000256" key="23">
    <source>
        <dbReference type="SAM" id="MobiDB-lite"/>
    </source>
</evidence>
<dbReference type="GO" id="GO:0004674">
    <property type="term" value="F:protein serine/threonine kinase activity"/>
    <property type="evidence" value="ECO:0007669"/>
    <property type="project" value="UniProtKB-KW"/>
</dbReference>
<feature type="domain" description="Myosin motor" evidence="25">
    <location>
        <begin position="357"/>
        <end position="1125"/>
    </location>
</feature>
<keyword evidence="10 21" id="KW-0547">Nucleotide-binding</keyword>
<comment type="similarity">
    <text evidence="21">Belongs to the TRAFAC class myosin-kinesin ATPase superfamily. Myosin family.</text>
</comment>
<keyword evidence="11" id="KW-0418">Kinase</keyword>
<evidence type="ECO:0000256" key="20">
    <source>
        <dbReference type="ARBA" id="ARBA00048679"/>
    </source>
</evidence>
<keyword evidence="18" id="KW-0844">Vision</keyword>
<evidence type="ECO:0000256" key="7">
    <source>
        <dbReference type="ARBA" id="ARBA00022606"/>
    </source>
</evidence>
<dbReference type="InterPro" id="IPR052409">
    <property type="entry name" value="Myosin-III_kinase_activity"/>
</dbReference>
<evidence type="ECO:0000256" key="14">
    <source>
        <dbReference type="ARBA" id="ARBA00023175"/>
    </source>
</evidence>
<evidence type="ECO:0000256" key="17">
    <source>
        <dbReference type="ARBA" id="ARBA00023273"/>
    </source>
</evidence>
<dbReference type="Gene3D" id="1.10.510.10">
    <property type="entry name" value="Transferase(Phosphotransferase) domain 1"/>
    <property type="match status" value="1"/>
</dbReference>
<dbReference type="InterPro" id="IPR001609">
    <property type="entry name" value="Myosin_head_motor_dom-like"/>
</dbReference>
<keyword evidence="5" id="KW-0963">Cytoplasm</keyword>
<dbReference type="Proteomes" id="UP001159428">
    <property type="component" value="Unassembled WGS sequence"/>
</dbReference>
<dbReference type="Gene3D" id="3.30.200.20">
    <property type="entry name" value="Phosphorylase Kinase, domain 1"/>
    <property type="match status" value="1"/>
</dbReference>
<keyword evidence="15 21" id="KW-0009">Actin-binding</keyword>
<comment type="similarity">
    <text evidence="3">In the C-terminal section; belongs to the TRAFAC class myosin-kinesin ATPase superfamily. Myosin family.</text>
</comment>
<evidence type="ECO:0000256" key="8">
    <source>
        <dbReference type="ARBA" id="ARBA00022679"/>
    </source>
</evidence>
<keyword evidence="14 21" id="KW-0505">Motor protein</keyword>
<dbReference type="CDD" id="cd01379">
    <property type="entry name" value="MYSc_Myo3"/>
    <property type="match status" value="1"/>
</dbReference>
<dbReference type="PROSITE" id="PS51456">
    <property type="entry name" value="MYOSIN_MOTOR"/>
    <property type="match status" value="1"/>
</dbReference>
<dbReference type="Gene3D" id="1.20.120.720">
    <property type="entry name" value="Myosin VI head, motor domain, U50 subdomain"/>
    <property type="match status" value="1"/>
</dbReference>
<evidence type="ECO:0000256" key="21">
    <source>
        <dbReference type="PROSITE-ProRule" id="PRU00782"/>
    </source>
</evidence>
<evidence type="ECO:0000313" key="26">
    <source>
        <dbReference type="EMBL" id="CAH3134216.1"/>
    </source>
</evidence>
<feature type="region of interest" description="Disordered" evidence="23">
    <location>
        <begin position="1598"/>
        <end position="1627"/>
    </location>
</feature>
<proteinExistence type="inferred from homology"/>
<feature type="region of interest" description="Disordered" evidence="23">
    <location>
        <begin position="333"/>
        <end position="354"/>
    </location>
</feature>
<keyword evidence="12 21" id="KW-0067">ATP-binding</keyword>
<dbReference type="GO" id="GO:0000146">
    <property type="term" value="F:microfilament motor activity"/>
    <property type="evidence" value="ECO:0007669"/>
    <property type="project" value="TreeGrafter"/>
</dbReference>
<dbReference type="CDD" id="cd23767">
    <property type="entry name" value="IQCD"/>
    <property type="match status" value="3"/>
</dbReference>
<dbReference type="GO" id="GO:0007601">
    <property type="term" value="P:visual perception"/>
    <property type="evidence" value="ECO:0007669"/>
    <property type="project" value="UniProtKB-KW"/>
</dbReference>
<dbReference type="SUPFAM" id="SSF56112">
    <property type="entry name" value="Protein kinase-like (PK-like)"/>
    <property type="match status" value="1"/>
</dbReference>
<evidence type="ECO:0000256" key="1">
    <source>
        <dbReference type="ARBA" id="ARBA00004245"/>
    </source>
</evidence>
<comment type="caution">
    <text evidence="26">The sequence shown here is derived from an EMBL/GenBank/DDBJ whole genome shotgun (WGS) entry which is preliminary data.</text>
</comment>
<dbReference type="Gene3D" id="1.20.58.530">
    <property type="match status" value="2"/>
</dbReference>
<evidence type="ECO:0000256" key="3">
    <source>
        <dbReference type="ARBA" id="ARBA00006998"/>
    </source>
</evidence>
<dbReference type="SUPFAM" id="SSF52540">
    <property type="entry name" value="P-loop containing nucleoside triphosphate hydrolases"/>
    <property type="match status" value="1"/>
</dbReference>
<sequence>MVGFSFAREEQLYAMMGKNADSLKELGPPTDWELVDRIGEGTYGEVFTARNKISSEIAAAKVIDSIHEKVEEVLPELDILSKYSTHSNIAEFHGAFMNVDTKRHDQLWLVMELCRGGSVTNLVKSLRKKGKYLEEDLIAYILYETLKGIEHLHRHNVMHRDIKGPNVMLTNKAEIRLIDFGVSAELSNILMRRNSSVGTPFWMAPEVIACEQQLDYSYDVRCDIWSLGITAIELADGSTPLSDQHPMRALFKIPRSKSPSMKNPERWSHEYRDFIAKCLVKDFEARAHASEMLSHVFVRWVADKRDALRRKLMSLMDGQYQGQDGIMVEATKERDHDELPSPSAAQKQKPQRSKQMQQVDNLAELGSLTEDIILSHLLERYLNNQIYTYIGDILIAVNPLQTLNLYGPEIAKKYKNSQKSALPPHIFMVADMTHQAMIHNKNPQCCLISGESGAGKTVSADYLVRHLAELGKAGNRTLEEKILQVNPLMEALGNAQTVINENSSRFGKYLELHFTPNGALRGGMLSEYLLEKSRVVSQSRGERNFHIFYYMIAGLAYNKKLEKYSFKLYSQHNYLQTGGRNLQDLVCTLGNRRKFEEVQRCFDIIGFSHEEVSQLFSILAAIIHLGDIHFTEDESVSHLSDKSMVSNPQVLLIVSSLLGINAVELRDALTTNSNVTRGETIVRNNSVDQAVDYRDGMAKALYGKLFSWIVHRINALLRTERARLVENDYRIGILDIFGFENFKRNSFEQLCINIANEQIQFYFNQQIFSWELEEYRSEGISLERISFTDNRPVLDMFLQKPIGVLALLDEESRFPRATDFTLVEKFNKNIDCVHYEQPKENDVFPSFVIAHYAGRVKYDATNFLEKNRDTLSPDIIQVLRSSDNRLVRTLMQHPLARLEFSHSDDGAHTLDPHWWRVNKPSPGVTDAMLDHRPKESWLKGIFKMKLKSHGVSVKKNSSQPPMFQVEKDKKLNGLLSLPETKQSPLLESNTTSRWQQTVSVHFRYSLRDLLAKLLPAESHFVRCIRPNEQMIAGRFDQEKVQTQLRYTGVLETTRIRQQGYSERITFAEFVKRYQVIAYPLHKRAPCDAAACTEILRKSEIQNWLIGRTKVFLKYYHVEELAMLLEIYRKKVITIQRVVRGWLVRRQYESVRRRRHQAATVIQKHSRGYLARKHHQQEMNKKHFAACVIQRAYRRLVQRRRFTWWLKWYNVQQRRKVKSAIKIQAVVRGYLARKHYRRLRRLRIESAIKLQAVYRGRLLRKNYADIRRKQKVLKFRHMAKVRAVVRLQSAFRGYKARKYVSELKSEADKRETNMIYFFQQVEDSSDSFFRAQKGHKRANIKMDRVVVKEGKHQDPTEFWSTPKEDEEAVASQQETQTIFFIQQANTSWATLLDHSKKHQTSVPRGPQSQVRPPMRKHDQAPASDSPRVPKRRSFEIRPKEVLLAEMQNKESPRSSRNYRKEVWSAGDETYFRQFADERLKKDSKDQGRRIQDMLSIVEGSPSDTDEGKDKPVKETIKPTPRVARAKSFFENQDQPPEPKPIVRRTTSNEWKPKPAPQESAKKPVSPPAAREKPVYVKPKPKEPQNQADLVKIALAQQAGPVKPDLKGRPRSISAPPQELPRIPPPDYKLPREKLGYLRHVTPGPKRVLPENFHVEDINLRHIYRSNPSTPTQTPRYSHLLRKTGKRGELGIADDDDNSDVTRISFNVPLIGVT</sequence>
<gene>
    <name evidence="26" type="ORF">PMEA_00015775</name>
</gene>
<dbReference type="PANTHER" id="PTHR46256:SF3">
    <property type="entry name" value="MYOSIN MOTOR DOMAIN-CONTAINING PROTEIN"/>
    <property type="match status" value="1"/>
</dbReference>
<reference evidence="26 27" key="1">
    <citation type="submission" date="2022-05" db="EMBL/GenBank/DDBJ databases">
        <authorList>
            <consortium name="Genoscope - CEA"/>
            <person name="William W."/>
        </authorList>
    </citation>
    <scope>NUCLEOTIDE SEQUENCE [LARGE SCALE GENOMIC DNA]</scope>
</reference>